<evidence type="ECO:0000256" key="1">
    <source>
        <dbReference type="ARBA" id="ARBA00005495"/>
    </source>
</evidence>
<dbReference type="GO" id="GO:0016846">
    <property type="term" value="F:carbon-sulfur lyase activity"/>
    <property type="evidence" value="ECO:0007669"/>
    <property type="project" value="InterPro"/>
</dbReference>
<evidence type="ECO:0000256" key="2">
    <source>
        <dbReference type="ARBA" id="ARBA00022723"/>
    </source>
</evidence>
<keyword evidence="7" id="KW-1185">Reference proteome</keyword>
<dbReference type="RefSeq" id="XP_033534514.1">
    <property type="nucleotide sequence ID" value="XM_033676332.1"/>
</dbReference>
<dbReference type="InterPro" id="IPR006913">
    <property type="entry name" value="CENP-V/GFA"/>
</dbReference>
<dbReference type="Gene3D" id="2.170.150.70">
    <property type="match status" value="1"/>
</dbReference>
<accession>A0A6G1G495</accession>
<reference evidence="8" key="3">
    <citation type="submission" date="2025-04" db="UniProtKB">
        <authorList>
            <consortium name="RefSeq"/>
        </authorList>
    </citation>
    <scope>IDENTIFICATION</scope>
    <source>
        <strain evidence="8">CBS 781.70</strain>
    </source>
</reference>
<evidence type="ECO:0000256" key="4">
    <source>
        <dbReference type="ARBA" id="ARBA00023239"/>
    </source>
</evidence>
<dbReference type="Gene3D" id="3.90.1590.10">
    <property type="entry name" value="glutathione-dependent formaldehyde- activating enzyme (gfa)"/>
    <property type="match status" value="1"/>
</dbReference>
<evidence type="ECO:0000259" key="5">
    <source>
        <dbReference type="PROSITE" id="PS51891"/>
    </source>
</evidence>
<dbReference type="PANTHER" id="PTHR33337">
    <property type="entry name" value="GFA DOMAIN-CONTAINING PROTEIN"/>
    <property type="match status" value="1"/>
</dbReference>
<comment type="similarity">
    <text evidence="1">Belongs to the Gfa family.</text>
</comment>
<dbReference type="InterPro" id="IPR011057">
    <property type="entry name" value="Mss4-like_sf"/>
</dbReference>
<dbReference type="PROSITE" id="PS51891">
    <property type="entry name" value="CENP_V_GFA"/>
    <property type="match status" value="1"/>
</dbReference>
<evidence type="ECO:0000313" key="6">
    <source>
        <dbReference type="EMBL" id="KAF1812883.1"/>
    </source>
</evidence>
<dbReference type="SUPFAM" id="SSF51316">
    <property type="entry name" value="Mss4-like"/>
    <property type="match status" value="2"/>
</dbReference>
<sequence length="369" mass="40781">MSTSLLRIQCLCGSSASTISLPSSSLPLQTYLCHCNISRHISGCLCSSYARYPPLSQTPRPDLSALTAYRSSDILTRYFCTTCGTHMYLEYDDDGHFEIATGLLAGLAVDPDRPPMSIVKHVGHMWIEDTEDGGASDWISDLNGKSAERWMRGANSNDTGMLFARCYCGGVEFAISRPDSESCVHDGTADFPDLLVPYNSEKSAKNPDGKPWWLSNDGRRYTAGTCACDSCRRAAGFEIVEWAFVPAGNIMVPELRDASEPPIWRKYEVGREFGTGLLQSFSSSDRVFRRFCGGCGANIFWESYNRPYIIDVAVGILRAPEGARAETWLEWVTDRVSFCEEGANPGLVYDLTRGLEGWGKRLSLVSMIP</sequence>
<dbReference type="Pfam" id="PF04828">
    <property type="entry name" value="GFA"/>
    <property type="match status" value="1"/>
</dbReference>
<protein>
    <submittedName>
        <fullName evidence="6 8">DUF636 domain protein</fullName>
    </submittedName>
</protein>
<keyword evidence="2" id="KW-0479">Metal-binding</keyword>
<dbReference type="EMBL" id="ML975156">
    <property type="protein sequence ID" value="KAF1812883.1"/>
    <property type="molecule type" value="Genomic_DNA"/>
</dbReference>
<reference evidence="6 8" key="1">
    <citation type="submission" date="2020-01" db="EMBL/GenBank/DDBJ databases">
        <authorList>
            <consortium name="DOE Joint Genome Institute"/>
            <person name="Haridas S."/>
            <person name="Albert R."/>
            <person name="Binder M."/>
            <person name="Bloem J."/>
            <person name="Labutti K."/>
            <person name="Salamov A."/>
            <person name="Andreopoulos B."/>
            <person name="Baker S.E."/>
            <person name="Barry K."/>
            <person name="Bills G."/>
            <person name="Bluhm B.H."/>
            <person name="Cannon C."/>
            <person name="Castanera R."/>
            <person name="Culley D.E."/>
            <person name="Daum C."/>
            <person name="Ezra D."/>
            <person name="Gonzalez J.B."/>
            <person name="Henrissat B."/>
            <person name="Kuo A."/>
            <person name="Liang C."/>
            <person name="Lipzen A."/>
            <person name="Lutzoni F."/>
            <person name="Magnuson J."/>
            <person name="Mondo S."/>
            <person name="Nolan M."/>
            <person name="Ohm R."/>
            <person name="Pangilinan J."/>
            <person name="Park H.-J."/>
            <person name="Ramirez L."/>
            <person name="Alfaro M."/>
            <person name="Sun H."/>
            <person name="Tritt A."/>
            <person name="Yoshinaga Y."/>
            <person name="Zwiers L.-H."/>
            <person name="Turgeon B.G."/>
            <person name="Goodwin S.B."/>
            <person name="Spatafora J.W."/>
            <person name="Crous P.W."/>
            <person name="Grigoriev I.V."/>
        </authorList>
    </citation>
    <scope>NUCLEOTIDE SEQUENCE</scope>
    <source>
        <strain evidence="6 8">CBS 781.70</strain>
    </source>
</reference>
<dbReference type="GeneID" id="54416902"/>
<dbReference type="PANTHER" id="PTHR33337:SF31">
    <property type="entry name" value="DUF636 DOMAIN PROTEIN (AFU_ORTHOLOGUE AFUA_2G12650)"/>
    <property type="match status" value="1"/>
</dbReference>
<evidence type="ECO:0000313" key="8">
    <source>
        <dbReference type="RefSeq" id="XP_033534514.1"/>
    </source>
</evidence>
<keyword evidence="4" id="KW-0456">Lyase</keyword>
<organism evidence="6">
    <name type="scientific">Eremomyces bilateralis CBS 781.70</name>
    <dbReference type="NCBI Taxonomy" id="1392243"/>
    <lineage>
        <taxon>Eukaryota</taxon>
        <taxon>Fungi</taxon>
        <taxon>Dikarya</taxon>
        <taxon>Ascomycota</taxon>
        <taxon>Pezizomycotina</taxon>
        <taxon>Dothideomycetes</taxon>
        <taxon>Dothideomycetes incertae sedis</taxon>
        <taxon>Eremomycetales</taxon>
        <taxon>Eremomycetaceae</taxon>
        <taxon>Eremomyces</taxon>
    </lineage>
</organism>
<dbReference type="AlphaFoldDB" id="A0A6G1G495"/>
<evidence type="ECO:0000256" key="3">
    <source>
        <dbReference type="ARBA" id="ARBA00022833"/>
    </source>
</evidence>
<reference evidence="8" key="2">
    <citation type="submission" date="2020-04" db="EMBL/GenBank/DDBJ databases">
        <authorList>
            <consortium name="NCBI Genome Project"/>
        </authorList>
    </citation>
    <scope>NUCLEOTIDE SEQUENCE</scope>
    <source>
        <strain evidence="8">CBS 781.70</strain>
    </source>
</reference>
<keyword evidence="3" id="KW-0862">Zinc</keyword>
<evidence type="ECO:0000313" key="7">
    <source>
        <dbReference type="Proteomes" id="UP000504638"/>
    </source>
</evidence>
<gene>
    <name evidence="6 8" type="ORF">P152DRAFT_395968</name>
</gene>
<proteinExistence type="inferred from homology"/>
<dbReference type="Proteomes" id="UP000504638">
    <property type="component" value="Unplaced"/>
</dbReference>
<dbReference type="OrthoDB" id="5422068at2759"/>
<dbReference type="GO" id="GO:0046872">
    <property type="term" value="F:metal ion binding"/>
    <property type="evidence" value="ECO:0007669"/>
    <property type="project" value="UniProtKB-KW"/>
</dbReference>
<feature type="domain" description="CENP-V/GFA" evidence="5">
    <location>
        <begin position="6"/>
        <end position="128"/>
    </location>
</feature>
<name>A0A6G1G495_9PEZI</name>